<feature type="transmembrane region" description="Helical" evidence="1">
    <location>
        <begin position="21"/>
        <end position="43"/>
    </location>
</feature>
<evidence type="ECO:0000313" key="3">
    <source>
        <dbReference type="EMBL" id="ARO86319.1"/>
    </source>
</evidence>
<evidence type="ECO:0000259" key="2">
    <source>
        <dbReference type="Pfam" id="PF13400"/>
    </source>
</evidence>
<keyword evidence="1" id="KW-1133">Transmembrane helix</keyword>
<dbReference type="Pfam" id="PF13400">
    <property type="entry name" value="Tad"/>
    <property type="match status" value="1"/>
</dbReference>
<dbReference type="RefSeq" id="WP_051049093.1">
    <property type="nucleotide sequence ID" value="NZ_CP021106.3"/>
</dbReference>
<keyword evidence="1" id="KW-0812">Transmembrane</keyword>
<evidence type="ECO:0000313" key="4">
    <source>
        <dbReference type="Proteomes" id="UP000012179"/>
    </source>
</evidence>
<name>A0A1W6SKJ3_9PROT</name>
<sequence>MRSLPVILLSRRSCPSLRRERGTIAIIVALSMVVLVGFAGLALDLGKLYVAKSELQNSADACALAAVRELTGASTNQLILAEAAGIAAGMRHDVLFQGEAISLSVDNSVTFSQTLNGTYQPKIAFTAAEALLAQFARCTVDRTGIANWFMQVMNLMPGISIGNQAVAAGAVATRSPSQTVSCAIPVGICSSALAPTPPPSGTWLQSVIGTGGSGGSGNLTGNFMWVDYSPPGGGAAELGGNLTGAGVCNLPAIGSQVGQSGVISSLAASWNSRFGIYKGSVKQGESIPDYTGYAYTDAAGSWPTKFNAFADFRNRRGTYAQYQGDGTTGLSTNGTVANPGYLQTAGGDRRIAIAAVVDCVGFTSGSTVAPVLSWACVLMLHPLNNSAGGGGTGAARMYLEYLGWADDPASPCVTSGVPGGSTSGGPLVPTLVR</sequence>
<evidence type="ECO:0000256" key="1">
    <source>
        <dbReference type="SAM" id="Phobius"/>
    </source>
</evidence>
<dbReference type="InterPro" id="IPR028087">
    <property type="entry name" value="Tad_N"/>
</dbReference>
<feature type="domain" description="Putative Flp pilus-assembly TadG-like N-terminal" evidence="2">
    <location>
        <begin position="22"/>
        <end position="68"/>
    </location>
</feature>
<protein>
    <submittedName>
        <fullName evidence="3">Pilus assembly protein</fullName>
    </submittedName>
</protein>
<dbReference type="eggNOG" id="COG4961">
    <property type="taxonomic scope" value="Bacteria"/>
</dbReference>
<keyword evidence="4" id="KW-1185">Reference proteome</keyword>
<dbReference type="Proteomes" id="UP000012179">
    <property type="component" value="Chromosome"/>
</dbReference>
<keyword evidence="1" id="KW-0472">Membrane</keyword>
<organism evidence="3 4">
    <name type="scientific">Nitrosospira lacus</name>
    <dbReference type="NCBI Taxonomy" id="1288494"/>
    <lineage>
        <taxon>Bacteria</taxon>
        <taxon>Pseudomonadati</taxon>
        <taxon>Pseudomonadota</taxon>
        <taxon>Betaproteobacteria</taxon>
        <taxon>Nitrosomonadales</taxon>
        <taxon>Nitrosomonadaceae</taxon>
        <taxon>Nitrosospira</taxon>
    </lineage>
</organism>
<dbReference type="OrthoDB" id="8595764at2"/>
<dbReference type="EMBL" id="CP021106">
    <property type="protein sequence ID" value="ARO86319.1"/>
    <property type="molecule type" value="Genomic_DNA"/>
</dbReference>
<reference evidence="3 4" key="1">
    <citation type="journal article" date="2015" name="Int. J. Syst. Evol. Microbiol.">
        <title>Nitrosospira lacus sp. nov., a psychrotolerant, ammonia-oxidizing bacterium from sandy lake sediment.</title>
        <authorList>
            <person name="Urakawa H."/>
            <person name="Garcia J.C."/>
            <person name="Nielsen J.L."/>
            <person name="Le V.Q."/>
            <person name="Kozlowski J.A."/>
            <person name="Stein L.Y."/>
            <person name="Lim C.K."/>
            <person name="Pommerening-Roser A."/>
            <person name="Martens-Habbena W."/>
            <person name="Stahl D.A."/>
            <person name="Klotz M.G."/>
        </authorList>
    </citation>
    <scope>NUCLEOTIDE SEQUENCE [LARGE SCALE GENOMIC DNA]</scope>
    <source>
        <strain evidence="3 4">APG3</strain>
    </source>
</reference>
<dbReference type="KEGG" id="nlc:EBAPG3_000160"/>
<proteinExistence type="predicted"/>
<gene>
    <name evidence="3" type="ORF">EBAPG3_000160</name>
</gene>
<accession>A0A1W6SKJ3</accession>
<dbReference type="AlphaFoldDB" id="A0A1W6SKJ3"/>